<proteinExistence type="predicted"/>
<dbReference type="Gene3D" id="3.60.15.10">
    <property type="entry name" value="Ribonuclease Z/Hydroxyacylglutathione hydrolase-like"/>
    <property type="match status" value="1"/>
</dbReference>
<protein>
    <submittedName>
        <fullName evidence="7">Glyoxylase-like metal-dependent hydrolase (Beta-lactamase superfamily II)</fullName>
    </submittedName>
</protein>
<dbReference type="CDD" id="cd06262">
    <property type="entry name" value="metallo-hydrolase-like_MBL-fold"/>
    <property type="match status" value="1"/>
</dbReference>
<comment type="caution">
    <text evidence="7">The sequence shown here is derived from an EMBL/GenBank/DDBJ whole genome shotgun (WGS) entry which is preliminary data.</text>
</comment>
<accession>A0A4Q7YQA8</accession>
<reference evidence="7 8" key="1">
    <citation type="submission" date="2019-02" db="EMBL/GenBank/DDBJ databases">
        <title>Genomic Encyclopedia of Archaeal and Bacterial Type Strains, Phase II (KMG-II): from individual species to whole genera.</title>
        <authorList>
            <person name="Goeker M."/>
        </authorList>
    </citation>
    <scope>NUCLEOTIDE SEQUENCE [LARGE SCALE GENOMIC DNA]</scope>
    <source>
        <strain evidence="7 8">DSM 18101</strain>
    </source>
</reference>
<evidence type="ECO:0000313" key="8">
    <source>
        <dbReference type="Proteomes" id="UP000292958"/>
    </source>
</evidence>
<evidence type="ECO:0000259" key="6">
    <source>
        <dbReference type="SMART" id="SM00849"/>
    </source>
</evidence>
<feature type="domain" description="Metallo-beta-lactamase" evidence="6">
    <location>
        <begin position="12"/>
        <end position="191"/>
    </location>
</feature>
<keyword evidence="2" id="KW-0479">Metal-binding</keyword>
<name>A0A4Q7YQA8_9BACT</name>
<dbReference type="SUPFAM" id="SSF56281">
    <property type="entry name" value="Metallo-hydrolase/oxidoreductase"/>
    <property type="match status" value="1"/>
</dbReference>
<evidence type="ECO:0000256" key="3">
    <source>
        <dbReference type="ARBA" id="ARBA00022801"/>
    </source>
</evidence>
<gene>
    <name evidence="7" type="ORF">BDD14_1016</name>
</gene>
<dbReference type="EMBL" id="SHKW01000001">
    <property type="protein sequence ID" value="RZU39628.1"/>
    <property type="molecule type" value="Genomic_DNA"/>
</dbReference>
<dbReference type="InterPro" id="IPR001279">
    <property type="entry name" value="Metallo-B-lactamas"/>
</dbReference>
<evidence type="ECO:0000256" key="1">
    <source>
        <dbReference type="ARBA" id="ARBA00001947"/>
    </source>
</evidence>
<dbReference type="OrthoDB" id="9802248at2"/>
<dbReference type="Proteomes" id="UP000292958">
    <property type="component" value="Unassembled WGS sequence"/>
</dbReference>
<dbReference type="InterPro" id="IPR036866">
    <property type="entry name" value="RibonucZ/Hydroxyglut_hydro"/>
</dbReference>
<dbReference type="GO" id="GO:0046872">
    <property type="term" value="F:metal ion binding"/>
    <property type="evidence" value="ECO:0007669"/>
    <property type="project" value="UniProtKB-KW"/>
</dbReference>
<feature type="region of interest" description="Disordered" evidence="5">
    <location>
        <begin position="189"/>
        <end position="213"/>
    </location>
</feature>
<dbReference type="SMART" id="SM00849">
    <property type="entry name" value="Lactamase_B"/>
    <property type="match status" value="1"/>
</dbReference>
<keyword evidence="3 7" id="KW-0378">Hydrolase</keyword>
<evidence type="ECO:0000256" key="4">
    <source>
        <dbReference type="ARBA" id="ARBA00022833"/>
    </source>
</evidence>
<evidence type="ECO:0000256" key="2">
    <source>
        <dbReference type="ARBA" id="ARBA00022723"/>
    </source>
</evidence>
<sequence>MIHEILPVGLLQCNCSILGDETSREAIVIDPGDDIPVIQATLQRHGLTVKSILITHAHIDHIAGAHKLKQLTGAPIYYNENDLPLVKMMDVQASWLRMPVPEVAPPDSPLRDGQVISVTGIEGTVLHTPGHTQGSVCLYLPQNSLLIAGDTLFAGSVGRTDLPGGDTRQLIHSIRDRLLTLPDEVKVVPGHGPNTTIGEEREDNPFLQDTYYQ</sequence>
<dbReference type="GO" id="GO:0016787">
    <property type="term" value="F:hydrolase activity"/>
    <property type="evidence" value="ECO:0007669"/>
    <property type="project" value="UniProtKB-KW"/>
</dbReference>
<evidence type="ECO:0000256" key="5">
    <source>
        <dbReference type="SAM" id="MobiDB-lite"/>
    </source>
</evidence>
<dbReference type="InterPro" id="IPR051453">
    <property type="entry name" value="MBL_Glyoxalase_II"/>
</dbReference>
<keyword evidence="8" id="KW-1185">Reference proteome</keyword>
<dbReference type="Pfam" id="PF00753">
    <property type="entry name" value="Lactamase_B"/>
    <property type="match status" value="1"/>
</dbReference>
<organism evidence="7 8">
    <name type="scientific">Edaphobacter modestus</name>
    <dbReference type="NCBI Taxonomy" id="388466"/>
    <lineage>
        <taxon>Bacteria</taxon>
        <taxon>Pseudomonadati</taxon>
        <taxon>Acidobacteriota</taxon>
        <taxon>Terriglobia</taxon>
        <taxon>Terriglobales</taxon>
        <taxon>Acidobacteriaceae</taxon>
        <taxon>Edaphobacter</taxon>
    </lineage>
</organism>
<dbReference type="RefSeq" id="WP_130417811.1">
    <property type="nucleotide sequence ID" value="NZ_SHKW01000001.1"/>
</dbReference>
<dbReference type="AlphaFoldDB" id="A0A4Q7YQA8"/>
<evidence type="ECO:0000313" key="7">
    <source>
        <dbReference type="EMBL" id="RZU39628.1"/>
    </source>
</evidence>
<keyword evidence="4" id="KW-0862">Zinc</keyword>
<comment type="cofactor">
    <cofactor evidence="1">
        <name>Zn(2+)</name>
        <dbReference type="ChEBI" id="CHEBI:29105"/>
    </cofactor>
</comment>
<dbReference type="PANTHER" id="PTHR46233:SF3">
    <property type="entry name" value="HYDROXYACYLGLUTATHIONE HYDROLASE GLOC"/>
    <property type="match status" value="1"/>
</dbReference>
<dbReference type="PANTHER" id="PTHR46233">
    <property type="entry name" value="HYDROXYACYLGLUTATHIONE HYDROLASE GLOC"/>
    <property type="match status" value="1"/>
</dbReference>